<keyword evidence="4 7" id="KW-1133">Transmembrane helix</keyword>
<dbReference type="EMBL" id="JBHLXE010000100">
    <property type="protein sequence ID" value="MFC0180452.1"/>
    <property type="molecule type" value="Genomic_DNA"/>
</dbReference>
<keyword evidence="2" id="KW-1003">Cell membrane</keyword>
<accession>A0ABV6CBT7</accession>
<comment type="subcellular location">
    <subcellularLocation>
        <location evidence="1">Cell membrane</location>
        <topology evidence="1">Multi-pass membrane protein</topology>
    </subcellularLocation>
</comment>
<keyword evidence="5 7" id="KW-0472">Membrane</keyword>
<dbReference type="Gene3D" id="3.30.1890.10">
    <property type="entry name" value="FepE-like"/>
    <property type="match status" value="1"/>
</dbReference>
<dbReference type="InterPro" id="IPR050445">
    <property type="entry name" value="Bact_polysacc_biosynth/exp"/>
</dbReference>
<dbReference type="Pfam" id="PF02706">
    <property type="entry name" value="Wzz"/>
    <property type="match status" value="1"/>
</dbReference>
<evidence type="ECO:0000313" key="9">
    <source>
        <dbReference type="EMBL" id="MFC0180452.1"/>
    </source>
</evidence>
<feature type="domain" description="Polysaccharide chain length determinant N-terminal" evidence="8">
    <location>
        <begin position="16"/>
        <end position="115"/>
    </location>
</feature>
<dbReference type="RefSeq" id="WP_385877562.1">
    <property type="nucleotide sequence ID" value="NZ_JBHLXE010000100.1"/>
</dbReference>
<evidence type="ECO:0000256" key="2">
    <source>
        <dbReference type="ARBA" id="ARBA00022475"/>
    </source>
</evidence>
<evidence type="ECO:0000256" key="4">
    <source>
        <dbReference type="ARBA" id="ARBA00022989"/>
    </source>
</evidence>
<keyword evidence="10" id="KW-1185">Reference proteome</keyword>
<name>A0ABV6CBT7_9GAMM</name>
<dbReference type="PANTHER" id="PTHR32309">
    <property type="entry name" value="TYROSINE-PROTEIN KINASE"/>
    <property type="match status" value="1"/>
</dbReference>
<reference evidence="9 10" key="1">
    <citation type="submission" date="2024-09" db="EMBL/GenBank/DDBJ databases">
        <authorList>
            <person name="Sun Q."/>
            <person name="Mori K."/>
        </authorList>
    </citation>
    <scope>NUCLEOTIDE SEQUENCE [LARGE SCALE GENOMIC DNA]</scope>
    <source>
        <strain evidence="9 10">CCM 8545</strain>
    </source>
</reference>
<gene>
    <name evidence="9" type="ORF">ACFFIT_10225</name>
</gene>
<evidence type="ECO:0000256" key="6">
    <source>
        <dbReference type="SAM" id="Coils"/>
    </source>
</evidence>
<organism evidence="9 10">
    <name type="scientific">Thorsellia kenyensis</name>
    <dbReference type="NCBI Taxonomy" id="1549888"/>
    <lineage>
        <taxon>Bacteria</taxon>
        <taxon>Pseudomonadati</taxon>
        <taxon>Pseudomonadota</taxon>
        <taxon>Gammaproteobacteria</taxon>
        <taxon>Enterobacterales</taxon>
        <taxon>Thorselliaceae</taxon>
        <taxon>Thorsellia</taxon>
    </lineage>
</organism>
<sequence length="354" mass="40670">MNPNNSFDTKREILNDELDIKKLFITLWQRKFIILFFTALFAVSTYTFSHFVTPVWTSTAIFKKTSLAKLGNFPQSETIIKSLDMTKGLNEPEKGLTDIVYSEFTQVISSYDFKRQFWLKSDYYAAQIAPLITDHEKSVVLEKLIGDIQFTAKDDRKGNLDTLILKAETAEASNKLLREYIDEANKFIINRIIDELNKIKLNNLSKFKNDKEKLVQAIEQERQKNTNQLLEKKEALKAQLARIQELADSTPEDINDVAQLLQFVEEELSYIEISADEPDIRVQELEIMINELEKVQEINGFDKAFEFLRTPQEPIKADSPRKVFWAFLAALIGGFIGVCVALIQGPKVVKQKTA</sequence>
<evidence type="ECO:0000256" key="3">
    <source>
        <dbReference type="ARBA" id="ARBA00022692"/>
    </source>
</evidence>
<feature type="coiled-coil region" evidence="6">
    <location>
        <begin position="204"/>
        <end position="246"/>
    </location>
</feature>
<evidence type="ECO:0000313" key="10">
    <source>
        <dbReference type="Proteomes" id="UP001589758"/>
    </source>
</evidence>
<dbReference type="InterPro" id="IPR003856">
    <property type="entry name" value="LPS_length_determ_N"/>
</dbReference>
<dbReference type="PANTHER" id="PTHR32309:SF16">
    <property type="entry name" value="ECA POLYSACCHARIDE CHAIN LENGTH MODULATION PROTEIN"/>
    <property type="match status" value="1"/>
</dbReference>
<proteinExistence type="predicted"/>
<dbReference type="Proteomes" id="UP001589758">
    <property type="component" value="Unassembled WGS sequence"/>
</dbReference>
<protein>
    <submittedName>
        <fullName evidence="9">Wzz/FepE/Etk N-terminal domain-containing protein</fullName>
    </submittedName>
</protein>
<evidence type="ECO:0000256" key="5">
    <source>
        <dbReference type="ARBA" id="ARBA00023136"/>
    </source>
</evidence>
<keyword evidence="6" id="KW-0175">Coiled coil</keyword>
<feature type="transmembrane region" description="Helical" evidence="7">
    <location>
        <begin position="32"/>
        <end position="56"/>
    </location>
</feature>
<comment type="caution">
    <text evidence="9">The sequence shown here is derived from an EMBL/GenBank/DDBJ whole genome shotgun (WGS) entry which is preliminary data.</text>
</comment>
<keyword evidence="3 7" id="KW-0812">Transmembrane</keyword>
<evidence type="ECO:0000259" key="8">
    <source>
        <dbReference type="Pfam" id="PF02706"/>
    </source>
</evidence>
<evidence type="ECO:0000256" key="7">
    <source>
        <dbReference type="SAM" id="Phobius"/>
    </source>
</evidence>
<feature type="transmembrane region" description="Helical" evidence="7">
    <location>
        <begin position="323"/>
        <end position="343"/>
    </location>
</feature>
<dbReference type="SUPFAM" id="SSF160355">
    <property type="entry name" value="Bacterial polysaccharide co-polymerase-like"/>
    <property type="match status" value="1"/>
</dbReference>
<evidence type="ECO:0000256" key="1">
    <source>
        <dbReference type="ARBA" id="ARBA00004651"/>
    </source>
</evidence>